<evidence type="ECO:0000313" key="4">
    <source>
        <dbReference type="EMBL" id="SLJ99628.1"/>
    </source>
</evidence>
<dbReference type="CDD" id="cd07719">
    <property type="entry name" value="arylsulfatase_AtsA-like_MBL-fold"/>
    <property type="match status" value="1"/>
</dbReference>
<dbReference type="Pfam" id="PF23023">
    <property type="entry name" value="Anti-Pycsar_Apyc1"/>
    <property type="match status" value="1"/>
</dbReference>
<gene>
    <name evidence="4" type="ORF">SAMN06295987_103130</name>
</gene>
<dbReference type="RefSeq" id="WP_176168020.1">
    <property type="nucleotide sequence ID" value="NZ_FVZE01000003.1"/>
</dbReference>
<sequence length="328" mass="35055">MKLAPLALWLTASISAAAGATDPTAHSAIPASESRLVILGTGGGPIPQADRSQPANLLIVRGKAYLIDCGDGTSRQITKAGYRVNQIGNIFLTHLHFDHTGGLSAFMGFDWMAKRTQPVAIYGPPGSEKLVQTSAANLGVAEAIFAPQVPDLLPLASVFAAQDFDLTTPREIYRDENVRVTAVENSHYSTMQLPPREYGRDRSYSLRFDTPDRSIVFTGDTGPSAAVEALARDADILVSEAIDLDAVTASIRRRGAKDGNDLEPLIDHMRHEHLTPEEVGKLATRASVKMVVLTHLAGAAGPDTSSFAVGVRREYSGPVVVAQDLDAF</sequence>
<feature type="domain" description="Metallo-beta-lactamase" evidence="3">
    <location>
        <begin position="52"/>
        <end position="266"/>
    </location>
</feature>
<keyword evidence="1" id="KW-0378">Hydrolase</keyword>
<dbReference type="GO" id="GO:0042781">
    <property type="term" value="F:3'-tRNA processing endoribonuclease activity"/>
    <property type="evidence" value="ECO:0007669"/>
    <property type="project" value="TreeGrafter"/>
</dbReference>
<dbReference type="PANTHER" id="PTHR46018">
    <property type="entry name" value="ZINC PHOSPHODIESTERASE ELAC PROTEIN 1"/>
    <property type="match status" value="1"/>
</dbReference>
<dbReference type="SMART" id="SM00849">
    <property type="entry name" value="Lactamase_B"/>
    <property type="match status" value="1"/>
</dbReference>
<dbReference type="InterPro" id="IPR044094">
    <property type="entry name" value="AtsA-like_MBL-fold"/>
</dbReference>
<dbReference type="SUPFAM" id="SSF56281">
    <property type="entry name" value="Metallo-hydrolase/oxidoreductase"/>
    <property type="match status" value="1"/>
</dbReference>
<feature type="chain" id="PRO_5010585260" evidence="2">
    <location>
        <begin position="19"/>
        <end position="328"/>
    </location>
</feature>
<proteinExistence type="predicted"/>
<reference evidence="5" key="1">
    <citation type="submission" date="2017-02" db="EMBL/GenBank/DDBJ databases">
        <authorList>
            <person name="Varghese N."/>
            <person name="Submissions S."/>
        </authorList>
    </citation>
    <scope>NUCLEOTIDE SEQUENCE [LARGE SCALE GENOMIC DNA]</scope>
    <source>
        <strain evidence="5">SM117</strain>
    </source>
</reference>
<keyword evidence="2" id="KW-0732">Signal</keyword>
<evidence type="ECO:0000313" key="5">
    <source>
        <dbReference type="Proteomes" id="UP000190989"/>
    </source>
</evidence>
<dbReference type="Gene3D" id="3.60.15.10">
    <property type="entry name" value="Ribonuclease Z/Hydroxyacylglutathione hydrolase-like"/>
    <property type="match status" value="1"/>
</dbReference>
<dbReference type="InterPro" id="IPR036866">
    <property type="entry name" value="RibonucZ/Hydroxyglut_hydro"/>
</dbReference>
<feature type="signal peptide" evidence="2">
    <location>
        <begin position="1"/>
        <end position="18"/>
    </location>
</feature>
<dbReference type="InterPro" id="IPR001279">
    <property type="entry name" value="Metallo-B-lactamas"/>
</dbReference>
<evidence type="ECO:0000256" key="2">
    <source>
        <dbReference type="SAM" id="SignalP"/>
    </source>
</evidence>
<dbReference type="Proteomes" id="UP000190989">
    <property type="component" value="Unassembled WGS sequence"/>
</dbReference>
<dbReference type="STRING" id="428990.SAMN06295987_103130"/>
<dbReference type="PANTHER" id="PTHR46018:SF2">
    <property type="entry name" value="ZINC PHOSPHODIESTERASE ELAC PROTEIN 1"/>
    <property type="match status" value="1"/>
</dbReference>
<name>A0A1U6HV51_9SPHN</name>
<accession>A0A1U6HV51</accession>
<evidence type="ECO:0000256" key="1">
    <source>
        <dbReference type="ARBA" id="ARBA00022801"/>
    </source>
</evidence>
<protein>
    <submittedName>
        <fullName evidence="4">Ribonuclease BN, tRNA processing enzyme</fullName>
    </submittedName>
</protein>
<dbReference type="AlphaFoldDB" id="A0A1U6HV51"/>
<evidence type="ECO:0000259" key="3">
    <source>
        <dbReference type="SMART" id="SM00849"/>
    </source>
</evidence>
<dbReference type="EMBL" id="FVZE01000003">
    <property type="protein sequence ID" value="SLJ99628.1"/>
    <property type="molecule type" value="Genomic_DNA"/>
</dbReference>
<keyword evidence="5" id="KW-1185">Reference proteome</keyword>
<organism evidence="4 5">
    <name type="scientific">Novosphingobium mathurense</name>
    <dbReference type="NCBI Taxonomy" id="428990"/>
    <lineage>
        <taxon>Bacteria</taxon>
        <taxon>Pseudomonadati</taxon>
        <taxon>Pseudomonadota</taxon>
        <taxon>Alphaproteobacteria</taxon>
        <taxon>Sphingomonadales</taxon>
        <taxon>Sphingomonadaceae</taxon>
        <taxon>Novosphingobium</taxon>
    </lineage>
</organism>